<evidence type="ECO:0000313" key="2">
    <source>
        <dbReference type="EMBL" id="MBO9199386.1"/>
    </source>
</evidence>
<dbReference type="Proteomes" id="UP000677244">
    <property type="component" value="Unassembled WGS sequence"/>
</dbReference>
<evidence type="ECO:0000256" key="1">
    <source>
        <dbReference type="SAM" id="SignalP"/>
    </source>
</evidence>
<reference evidence="2 3" key="1">
    <citation type="submission" date="2021-03" db="EMBL/GenBank/DDBJ databases">
        <title>Assistant Professor.</title>
        <authorList>
            <person name="Huq M.A."/>
        </authorList>
    </citation>
    <scope>NUCLEOTIDE SEQUENCE [LARGE SCALE GENOMIC DNA]</scope>
    <source>
        <strain evidence="2 3">MAH-29</strain>
    </source>
</reference>
<gene>
    <name evidence="2" type="ORF">J7I42_03850</name>
</gene>
<evidence type="ECO:0000313" key="3">
    <source>
        <dbReference type="Proteomes" id="UP000677244"/>
    </source>
</evidence>
<keyword evidence="3" id="KW-1185">Reference proteome</keyword>
<accession>A0ABS3YNC2</accession>
<evidence type="ECO:0008006" key="4">
    <source>
        <dbReference type="Google" id="ProtNLM"/>
    </source>
</evidence>
<feature type="signal peptide" evidence="1">
    <location>
        <begin position="1"/>
        <end position="18"/>
    </location>
</feature>
<keyword evidence="1" id="KW-0732">Signal</keyword>
<dbReference type="RefSeq" id="WP_209137452.1">
    <property type="nucleotide sequence ID" value="NZ_JAGHKO010000001.1"/>
</dbReference>
<dbReference type="EMBL" id="JAGHKO010000001">
    <property type="protein sequence ID" value="MBO9199386.1"/>
    <property type="molecule type" value="Genomic_DNA"/>
</dbReference>
<sequence length="262" mass="30710">MKQIFLYLLLLATVTVFAQKNTQLKINIKADSSRLDKLYRLMPDTISFYTLPENKLALEVPEELIKRSFEISNIAVGTYLVKYRNMFRQPMTRQVTLTEKNTNEIFLCVDSLDNYPQNTLSRLKDKESVVLNVCATYCGGFDSSHLVITRKRDHFSAEEYRVYREFIYDKGMVEDEPGTRAVVLNEQQIEEFVRFENELPQLNNTKSEKFGDDGRVMVVTYTCTTTERYSIKSKYFNFEKTDDDCRWKGFSHLLISFFGSLR</sequence>
<feature type="chain" id="PRO_5046149677" description="DUF4138 domain-containing protein" evidence="1">
    <location>
        <begin position="19"/>
        <end position="262"/>
    </location>
</feature>
<name>A0ABS3YNC2_9BACT</name>
<organism evidence="2 3">
    <name type="scientific">Niastella soli</name>
    <dbReference type="NCBI Taxonomy" id="2821487"/>
    <lineage>
        <taxon>Bacteria</taxon>
        <taxon>Pseudomonadati</taxon>
        <taxon>Bacteroidota</taxon>
        <taxon>Chitinophagia</taxon>
        <taxon>Chitinophagales</taxon>
        <taxon>Chitinophagaceae</taxon>
        <taxon>Niastella</taxon>
    </lineage>
</organism>
<protein>
    <recommendedName>
        <fullName evidence="4">DUF4138 domain-containing protein</fullName>
    </recommendedName>
</protein>
<proteinExistence type="predicted"/>
<comment type="caution">
    <text evidence="2">The sequence shown here is derived from an EMBL/GenBank/DDBJ whole genome shotgun (WGS) entry which is preliminary data.</text>
</comment>